<dbReference type="EC" id="1.14.15.7" evidence="4"/>
<feature type="domain" description="Rieske" evidence="12">
    <location>
        <begin position="386"/>
        <end position="473"/>
    </location>
</feature>
<accession>A0A5N6ZAS7</accession>
<dbReference type="Pfam" id="PF00848">
    <property type="entry name" value="Ring_hydroxyl_A"/>
    <property type="match status" value="2"/>
</dbReference>
<evidence type="ECO:0000256" key="8">
    <source>
        <dbReference type="ARBA" id="ARBA00023002"/>
    </source>
</evidence>
<dbReference type="Proteomes" id="UP000327118">
    <property type="component" value="Unassembled WGS sequence"/>
</dbReference>
<dbReference type="Gene3D" id="2.102.10.10">
    <property type="entry name" value="Rieske [2Fe-2S] iron-sulphur domain"/>
    <property type="match status" value="1"/>
</dbReference>
<evidence type="ECO:0000256" key="10">
    <source>
        <dbReference type="ARBA" id="ARBA00023014"/>
    </source>
</evidence>
<dbReference type="GO" id="GO:0005506">
    <property type="term" value="F:iron ion binding"/>
    <property type="evidence" value="ECO:0007669"/>
    <property type="project" value="InterPro"/>
</dbReference>
<dbReference type="InterPro" id="IPR015879">
    <property type="entry name" value="Ring_hydroxy_dOase_asu_C_dom"/>
</dbReference>
<name>A0A5N6ZAS7_9EURO</name>
<comment type="function">
    <text evidence="1">Catalyzes the first step of the osmoprotectant glycine betaine synthesis.</text>
</comment>
<reference evidence="14" key="1">
    <citation type="submission" date="2019-04" db="EMBL/GenBank/DDBJ databases">
        <title>Friends and foes A comparative genomics studyof 23 Aspergillus species from section Flavi.</title>
        <authorList>
            <consortium name="DOE Joint Genome Institute"/>
            <person name="Kjaerbolling I."/>
            <person name="Vesth T."/>
            <person name="Frisvad J.C."/>
            <person name="Nybo J.L."/>
            <person name="Theobald S."/>
            <person name="Kildgaard S."/>
            <person name="Isbrandt T."/>
            <person name="Kuo A."/>
            <person name="Sato A."/>
            <person name="Lyhne E.K."/>
            <person name="Kogle M.E."/>
            <person name="Wiebenga A."/>
            <person name="Kun R.S."/>
            <person name="Lubbers R.J."/>
            <person name="Makela M.R."/>
            <person name="Barry K."/>
            <person name="Chovatia M."/>
            <person name="Clum A."/>
            <person name="Daum C."/>
            <person name="Haridas S."/>
            <person name="He G."/>
            <person name="LaButti K."/>
            <person name="Lipzen A."/>
            <person name="Mondo S."/>
            <person name="Riley R."/>
            <person name="Salamov A."/>
            <person name="Simmons B.A."/>
            <person name="Magnuson J.K."/>
            <person name="Henrissat B."/>
            <person name="Mortensen U.H."/>
            <person name="Larsen T.O."/>
            <person name="Devries R.P."/>
            <person name="Grigoriev I.V."/>
            <person name="Machida M."/>
            <person name="Baker S.E."/>
            <person name="Andersen M.R."/>
        </authorList>
    </citation>
    <scope>NUCLEOTIDE SEQUENCE [LARGE SCALE GENOMIC DNA]</scope>
    <source>
        <strain evidence="14">CBS 553.77</strain>
    </source>
</reference>
<dbReference type="SUPFAM" id="SSF55961">
    <property type="entry name" value="Bet v1-like"/>
    <property type="match status" value="1"/>
</dbReference>
<dbReference type="PRINTS" id="PR00090">
    <property type="entry name" value="RNGDIOXGNASE"/>
</dbReference>
<keyword evidence="9" id="KW-0408">Iron</keyword>
<comment type="pathway">
    <text evidence="2">Amine and polyamine biosynthesis; betaine biosynthesis via choline pathway; betaine aldehyde from choline (monooxygenase route): step 1/1.</text>
</comment>
<proteinExistence type="inferred from homology"/>
<dbReference type="GO" id="GO:0019133">
    <property type="term" value="F:choline monooxygenase activity"/>
    <property type="evidence" value="ECO:0007669"/>
    <property type="project" value="UniProtKB-EC"/>
</dbReference>
<evidence type="ECO:0000256" key="4">
    <source>
        <dbReference type="ARBA" id="ARBA00012763"/>
    </source>
</evidence>
<evidence type="ECO:0000256" key="9">
    <source>
        <dbReference type="ARBA" id="ARBA00023004"/>
    </source>
</evidence>
<evidence type="ECO:0000259" key="12">
    <source>
        <dbReference type="PROSITE" id="PS51296"/>
    </source>
</evidence>
<dbReference type="PANTHER" id="PTHR43756">
    <property type="entry name" value="CHOLINE MONOOXYGENASE, CHLOROPLASTIC"/>
    <property type="match status" value="1"/>
</dbReference>
<evidence type="ECO:0000256" key="1">
    <source>
        <dbReference type="ARBA" id="ARBA00002149"/>
    </source>
</evidence>
<dbReference type="Gene3D" id="3.90.380.10">
    <property type="entry name" value="Naphthalene 1,2-dioxygenase Alpha Subunit, Chain A, domain 1"/>
    <property type="match status" value="2"/>
</dbReference>
<comment type="catalytic activity">
    <reaction evidence="11">
        <text>choline + 2 reduced [2Fe-2S]-[ferredoxin] + O2 + 2 H(+) = betaine aldehyde hydrate + 2 oxidized [2Fe-2S]-[ferredoxin] + H2O</text>
        <dbReference type="Rhea" id="RHEA:17769"/>
        <dbReference type="Rhea" id="RHEA-COMP:10000"/>
        <dbReference type="Rhea" id="RHEA-COMP:10001"/>
        <dbReference type="ChEBI" id="CHEBI:15354"/>
        <dbReference type="ChEBI" id="CHEBI:15377"/>
        <dbReference type="ChEBI" id="CHEBI:15378"/>
        <dbReference type="ChEBI" id="CHEBI:15379"/>
        <dbReference type="ChEBI" id="CHEBI:15870"/>
        <dbReference type="ChEBI" id="CHEBI:33737"/>
        <dbReference type="ChEBI" id="CHEBI:33738"/>
        <dbReference type="EC" id="1.14.15.7"/>
    </reaction>
</comment>
<evidence type="ECO:0000256" key="7">
    <source>
        <dbReference type="ARBA" id="ARBA00022723"/>
    </source>
</evidence>
<protein>
    <recommendedName>
        <fullName evidence="5">Choline monooxygenase, chloroplastic</fullName>
        <ecNumber evidence="4">1.14.15.7</ecNumber>
    </recommendedName>
</protein>
<organism evidence="13 14">
    <name type="scientific">Aspergillus coremiiformis</name>
    <dbReference type="NCBI Taxonomy" id="138285"/>
    <lineage>
        <taxon>Eukaryota</taxon>
        <taxon>Fungi</taxon>
        <taxon>Dikarya</taxon>
        <taxon>Ascomycota</taxon>
        <taxon>Pezizomycotina</taxon>
        <taxon>Eurotiomycetes</taxon>
        <taxon>Eurotiomycetidae</taxon>
        <taxon>Eurotiales</taxon>
        <taxon>Aspergillaceae</taxon>
        <taxon>Aspergillus</taxon>
        <taxon>Aspergillus subgen. Circumdati</taxon>
    </lineage>
</organism>
<evidence type="ECO:0000256" key="5">
    <source>
        <dbReference type="ARBA" id="ARBA00014931"/>
    </source>
</evidence>
<comment type="similarity">
    <text evidence="3">Belongs to the choline monooxygenase family.</text>
</comment>
<evidence type="ECO:0000256" key="11">
    <source>
        <dbReference type="ARBA" id="ARBA00049097"/>
    </source>
</evidence>
<evidence type="ECO:0000256" key="2">
    <source>
        <dbReference type="ARBA" id="ARBA00004866"/>
    </source>
</evidence>
<dbReference type="OrthoDB" id="426882at2759"/>
<keyword evidence="10" id="KW-0411">Iron-sulfur</keyword>
<evidence type="ECO:0000313" key="14">
    <source>
        <dbReference type="Proteomes" id="UP000327118"/>
    </source>
</evidence>
<dbReference type="CDD" id="cd03469">
    <property type="entry name" value="Rieske_RO_Alpha_N"/>
    <property type="match status" value="1"/>
</dbReference>
<evidence type="ECO:0000256" key="6">
    <source>
        <dbReference type="ARBA" id="ARBA00022714"/>
    </source>
</evidence>
<dbReference type="InterPro" id="IPR001663">
    <property type="entry name" value="Rng_hydr_dOase-A"/>
</dbReference>
<sequence>MPELASTLPASWYCSLPLYQLERRAVFIKSWYLLGPVTKFQNVGEKFEYEIAQQPVLAFRTSGDSPLPEPGEFQVICSKTEKPLRHHITPTGLIFTTLSDEAPSFHEYFPDLEPLLQKVDFTRLPYRRSIKYEGRFNWKTMIDGYQECLHCQYTHPSFSVYYPPTFYTVHNHQNFSQHIADPKKPDDGIFLYFFPNCVLNVYGGGMSSFRVCPTEDPNVTRMEFDYYHIEFGEKFEEYFKFVRQVAMEDYELCEKAQYNLGKGVYSEGILNPEKENGVSFYQARVFELVCQQHAADQSHYSINQTDIVMEAVIFSAAPTLLALLAGIGFLYRFGLQLLDAKKSETIPELAEDDSCGVLKESNFPAGWWGSKEVFELERRALFSKAWLCLSHRSRFTKAGDYQSYEVAGFPIFLILGKDGKVKAFHNVCRHRAYTVTKKQDGSSTVLGCRYHGWSYNTYGELTKAPHFDELPGFDRSQNGLFDIHTVTDAAGLVFVNLEASPTVSWVDTGLLDSFLRKSKLNPQSIWIAGQTVVANFNWKMALGSKNLIDSSELENTIRQKRSISWQTTGAFNLFQMKSEHFSVFPFTSFHSIGRTGWWWALSFLPASEQKTALRCDLYCSTDGSSRSQEVADKLFVLLKERVRKLETEYQEYVSVGNIEKEKEILDCLEDHIRLEKSQGTEVFPAMRKPRESPRFRQAEQLCKELHCKSQLKHLAW</sequence>
<evidence type="ECO:0000256" key="3">
    <source>
        <dbReference type="ARBA" id="ARBA00010848"/>
    </source>
</evidence>
<gene>
    <name evidence="13" type="ORF">BDV28DRAFT_155925</name>
</gene>
<dbReference type="InterPro" id="IPR017941">
    <property type="entry name" value="Rieske_2Fe-2S"/>
</dbReference>
<keyword evidence="7" id="KW-0479">Metal-binding</keyword>
<dbReference type="PANTHER" id="PTHR43756:SF6">
    <property type="entry name" value="CLUSTER-BINDING PROTEIN, PUTATIVE (AFU_ORTHOLOGUE AFUA_6G03920)-RELATED"/>
    <property type="match status" value="1"/>
</dbReference>
<dbReference type="UniPathway" id="UPA00529">
    <property type="reaction ID" value="UER00430"/>
</dbReference>
<keyword evidence="6" id="KW-0001">2Fe-2S</keyword>
<dbReference type="CDD" id="cd00680">
    <property type="entry name" value="RHO_alpha_C"/>
    <property type="match status" value="1"/>
</dbReference>
<dbReference type="EMBL" id="ML739065">
    <property type="protein sequence ID" value="KAE8354757.1"/>
    <property type="molecule type" value="Genomic_DNA"/>
</dbReference>
<dbReference type="Pfam" id="PF00355">
    <property type="entry name" value="Rieske"/>
    <property type="match status" value="1"/>
</dbReference>
<keyword evidence="8" id="KW-0560">Oxidoreductase</keyword>
<dbReference type="InterPro" id="IPR036922">
    <property type="entry name" value="Rieske_2Fe-2S_sf"/>
</dbReference>
<evidence type="ECO:0000313" key="13">
    <source>
        <dbReference type="EMBL" id="KAE8354757.1"/>
    </source>
</evidence>
<dbReference type="PROSITE" id="PS51296">
    <property type="entry name" value="RIESKE"/>
    <property type="match status" value="1"/>
</dbReference>
<dbReference type="GO" id="GO:0019285">
    <property type="term" value="P:glycine betaine biosynthetic process from choline"/>
    <property type="evidence" value="ECO:0007669"/>
    <property type="project" value="UniProtKB-UniPathway"/>
</dbReference>
<keyword evidence="14" id="KW-1185">Reference proteome</keyword>
<dbReference type="SUPFAM" id="SSF50022">
    <property type="entry name" value="ISP domain"/>
    <property type="match status" value="2"/>
</dbReference>
<dbReference type="AlphaFoldDB" id="A0A5N6ZAS7"/>
<dbReference type="GO" id="GO:0051537">
    <property type="term" value="F:2 iron, 2 sulfur cluster binding"/>
    <property type="evidence" value="ECO:0007669"/>
    <property type="project" value="UniProtKB-KW"/>
</dbReference>